<dbReference type="PANTHER" id="PTHR33993">
    <property type="entry name" value="GLYOXALASE-RELATED"/>
    <property type="match status" value="1"/>
</dbReference>
<gene>
    <name evidence="2" type="ORF">KTO63_12735</name>
</gene>
<dbReference type="InterPro" id="IPR052164">
    <property type="entry name" value="Anthracycline_SecMetBiosynth"/>
</dbReference>
<dbReference type="CDD" id="cd07247">
    <property type="entry name" value="SgaA_N_like"/>
    <property type="match status" value="1"/>
</dbReference>
<dbReference type="Pfam" id="PF00903">
    <property type="entry name" value="Glyoxalase"/>
    <property type="match status" value="1"/>
</dbReference>
<protein>
    <submittedName>
        <fullName evidence="2">VOC family protein</fullName>
    </submittedName>
</protein>
<evidence type="ECO:0000313" key="2">
    <source>
        <dbReference type="EMBL" id="MBV4358022.1"/>
    </source>
</evidence>
<proteinExistence type="predicted"/>
<dbReference type="Proteomes" id="UP000812270">
    <property type="component" value="Unassembled WGS sequence"/>
</dbReference>
<dbReference type="PROSITE" id="PS51819">
    <property type="entry name" value="VOC"/>
    <property type="match status" value="1"/>
</dbReference>
<dbReference type="EMBL" id="JAHSPG010000009">
    <property type="protein sequence ID" value="MBV4358022.1"/>
    <property type="molecule type" value="Genomic_DNA"/>
</dbReference>
<comment type="caution">
    <text evidence="2">The sequence shown here is derived from an EMBL/GenBank/DDBJ whole genome shotgun (WGS) entry which is preliminary data.</text>
</comment>
<sequence length="131" mass="14388">MEKLSANTNALNWFEIPVTDTARAKKFYETIFDIKMETNEMMGMEMTSFPFTMEPTGKVSGALVKGPMHKPSMDGAVIYLNANPAIQTVVDKIEAAGGKVIMPKTLINEDIGYMAFFVDTEGNRMGLHAGS</sequence>
<reference evidence="2" key="1">
    <citation type="submission" date="2021-06" db="EMBL/GenBank/DDBJ databases">
        <authorList>
            <person name="Huq M.A."/>
        </authorList>
    </citation>
    <scope>NUCLEOTIDE SEQUENCE</scope>
    <source>
        <strain evidence="2">MAH-26</strain>
    </source>
</reference>
<dbReference type="PANTHER" id="PTHR33993:SF2">
    <property type="entry name" value="VOC DOMAIN-CONTAINING PROTEIN"/>
    <property type="match status" value="1"/>
</dbReference>
<organism evidence="2 3">
    <name type="scientific">Pinibacter aurantiacus</name>
    <dbReference type="NCBI Taxonomy" id="2851599"/>
    <lineage>
        <taxon>Bacteria</taxon>
        <taxon>Pseudomonadati</taxon>
        <taxon>Bacteroidota</taxon>
        <taxon>Chitinophagia</taxon>
        <taxon>Chitinophagales</taxon>
        <taxon>Chitinophagaceae</taxon>
        <taxon>Pinibacter</taxon>
    </lineage>
</organism>
<dbReference type="InterPro" id="IPR037523">
    <property type="entry name" value="VOC_core"/>
</dbReference>
<evidence type="ECO:0000259" key="1">
    <source>
        <dbReference type="PROSITE" id="PS51819"/>
    </source>
</evidence>
<accession>A0A9E2W8D9</accession>
<evidence type="ECO:0000313" key="3">
    <source>
        <dbReference type="Proteomes" id="UP000812270"/>
    </source>
</evidence>
<keyword evidence="3" id="KW-1185">Reference proteome</keyword>
<dbReference type="RefSeq" id="WP_217791689.1">
    <property type="nucleotide sequence ID" value="NZ_JAHSPG010000009.1"/>
</dbReference>
<dbReference type="InterPro" id="IPR004360">
    <property type="entry name" value="Glyas_Fos-R_dOase_dom"/>
</dbReference>
<feature type="domain" description="VOC" evidence="1">
    <location>
        <begin position="10"/>
        <end position="130"/>
    </location>
</feature>
<dbReference type="AlphaFoldDB" id="A0A9E2W8D9"/>
<name>A0A9E2W8D9_9BACT</name>